<reference evidence="1 2" key="1">
    <citation type="submission" date="2019-09" db="EMBL/GenBank/DDBJ databases">
        <title>Draft genome sequence of various Type strains from the CCUG.</title>
        <authorList>
            <person name="Pineiro-Iglesias B."/>
            <person name="Tunovic T."/>
            <person name="Unosson C."/>
            <person name="Inganas E."/>
            <person name="Ohlen M."/>
            <person name="Cardew S."/>
            <person name="Jensie-Markopoulos S."/>
            <person name="Salva-Serra F."/>
            <person name="Jaen-Luchoro D."/>
            <person name="Karlsson R."/>
            <person name="Svensson-Stadler L."/>
            <person name="Chun J."/>
            <person name="Moore E."/>
        </authorList>
    </citation>
    <scope>NUCLEOTIDE SEQUENCE [LARGE SCALE GENOMIC DNA]</scope>
    <source>
        <strain evidence="1 2">CCUG 53682T</strain>
    </source>
</reference>
<sequence length="160" mass="18138">MFQFKDLIQTGMESASNVEQNRKSVDDVFSKLNKELNEETDGLFTIRRYLHSTRDILALGRIITEGLTPKLSVDTRPETGTLNIVLDNGDNASVAFWEQHSDGYPFTIEFLGERSDCWDQESLVQELGRLVSSGQLWLKVKELQSQSAKKQENNGNTPNK</sequence>
<comment type="caution">
    <text evidence="1">The sequence shown here is derived from an EMBL/GenBank/DDBJ whole genome shotgun (WGS) entry which is preliminary data.</text>
</comment>
<proteinExistence type="predicted"/>
<dbReference type="OrthoDB" id="6638070at2"/>
<accession>A0A5M9R9J8</accession>
<evidence type="ECO:0000313" key="2">
    <source>
        <dbReference type="Proteomes" id="UP000322181"/>
    </source>
</evidence>
<dbReference type="Proteomes" id="UP000322181">
    <property type="component" value="Unassembled WGS sequence"/>
</dbReference>
<dbReference type="EMBL" id="VXKB01000001">
    <property type="protein sequence ID" value="KAA8716696.1"/>
    <property type="molecule type" value="Genomic_DNA"/>
</dbReference>
<gene>
    <name evidence="1" type="ORF">F4V73_02105</name>
</gene>
<name>A0A5M9R9J8_9GAMM</name>
<dbReference type="RefSeq" id="WP_067363789.1">
    <property type="nucleotide sequence ID" value="NZ_BAAAFS010000001.1"/>
</dbReference>
<dbReference type="AlphaFoldDB" id="A0A5M9R9J8"/>
<protein>
    <submittedName>
        <fullName evidence="1">Uncharacterized protein</fullName>
    </submittedName>
</protein>
<organism evidence="1 2">
    <name type="scientific">Morganella psychrotolerans</name>
    <dbReference type="NCBI Taxonomy" id="368603"/>
    <lineage>
        <taxon>Bacteria</taxon>
        <taxon>Pseudomonadati</taxon>
        <taxon>Pseudomonadota</taxon>
        <taxon>Gammaproteobacteria</taxon>
        <taxon>Enterobacterales</taxon>
        <taxon>Morganellaceae</taxon>
        <taxon>Morganella</taxon>
    </lineage>
</organism>
<evidence type="ECO:0000313" key="1">
    <source>
        <dbReference type="EMBL" id="KAA8716696.1"/>
    </source>
</evidence>